<keyword evidence="3" id="KW-1185">Reference proteome</keyword>
<evidence type="ECO:0000313" key="3">
    <source>
        <dbReference type="Proteomes" id="UP001497623"/>
    </source>
</evidence>
<feature type="non-terminal residue" evidence="2">
    <location>
        <position position="189"/>
    </location>
</feature>
<keyword evidence="1" id="KW-0472">Membrane</keyword>
<keyword evidence="1" id="KW-1133">Transmembrane helix</keyword>
<dbReference type="EMBL" id="CAXKWB010072971">
    <property type="protein sequence ID" value="CAL4196574.1"/>
    <property type="molecule type" value="Genomic_DNA"/>
</dbReference>
<dbReference type="AlphaFoldDB" id="A0AAV2SJB0"/>
<feature type="non-terminal residue" evidence="2">
    <location>
        <position position="1"/>
    </location>
</feature>
<feature type="transmembrane region" description="Helical" evidence="1">
    <location>
        <begin position="60"/>
        <end position="79"/>
    </location>
</feature>
<organism evidence="2 3">
    <name type="scientific">Meganyctiphanes norvegica</name>
    <name type="common">Northern krill</name>
    <name type="synonym">Thysanopoda norvegica</name>
    <dbReference type="NCBI Taxonomy" id="48144"/>
    <lineage>
        <taxon>Eukaryota</taxon>
        <taxon>Metazoa</taxon>
        <taxon>Ecdysozoa</taxon>
        <taxon>Arthropoda</taxon>
        <taxon>Crustacea</taxon>
        <taxon>Multicrustacea</taxon>
        <taxon>Malacostraca</taxon>
        <taxon>Eumalacostraca</taxon>
        <taxon>Eucarida</taxon>
        <taxon>Euphausiacea</taxon>
        <taxon>Euphausiidae</taxon>
        <taxon>Meganyctiphanes</taxon>
    </lineage>
</organism>
<protein>
    <submittedName>
        <fullName evidence="2">Uncharacterized protein</fullName>
    </submittedName>
</protein>
<gene>
    <name evidence="2" type="ORF">MNOR_LOCUS37186</name>
</gene>
<name>A0AAV2SJB0_MEGNR</name>
<sequence length="189" mass="21671">KKKKKNMGISLQQYRAAIGKWLVGRLKRPKDQSLPTNHHADFCTTDYKEGEYRINHQKRLWKILVILLFELVIVFELMINQYHNRSMADINYRPCTTFSSKKIIVADHTAATGGIIPFHCQKALLVMAGVEQNPGPGSDIAENMVKKHEDIIAELCTDAPNNDVRDCLRLYNPKNNLRQHKAEFGKSLK</sequence>
<evidence type="ECO:0000256" key="1">
    <source>
        <dbReference type="SAM" id="Phobius"/>
    </source>
</evidence>
<proteinExistence type="predicted"/>
<evidence type="ECO:0000313" key="2">
    <source>
        <dbReference type="EMBL" id="CAL4196574.1"/>
    </source>
</evidence>
<reference evidence="2 3" key="1">
    <citation type="submission" date="2024-05" db="EMBL/GenBank/DDBJ databases">
        <authorList>
            <person name="Wallberg A."/>
        </authorList>
    </citation>
    <scope>NUCLEOTIDE SEQUENCE [LARGE SCALE GENOMIC DNA]</scope>
</reference>
<keyword evidence="1" id="KW-0812">Transmembrane</keyword>
<accession>A0AAV2SJB0</accession>
<dbReference type="Proteomes" id="UP001497623">
    <property type="component" value="Unassembled WGS sequence"/>
</dbReference>
<comment type="caution">
    <text evidence="2">The sequence shown here is derived from an EMBL/GenBank/DDBJ whole genome shotgun (WGS) entry which is preliminary data.</text>
</comment>